<sequence length="586" mass="62068">MPPGAWSGEELGASLRSLGLPVRTSWVCCWLQERVASGRICAATKEAAQAALSEAFLLSDMRETAEPQVPASLSSWHKQPLAGIFVLQLIEAVNINEPHKSRLKVGPSKHRCLKLALTDGHVVVAALEYSRIDRLKEGTLGKGAKFLVYGQPEVRRGIIFLQENNLQVLWGGLPPPKEEVTEDVSGHAGRCVQELQHAQRPPESRAAQGASATASCVGAPRTPPWGPPATASPSRGPKTSGQKPPTEEEGATSTRLGRVTANQVSFSTGQSSAYSRPSQTLPLPPVSPQGPPAGSSGFVEEDASSLLLDLDDIADAFEQDVPQLPPNRHTCGPRGVSQGPPNAHAAPQLPSLQRPFEALPPAGDGDPVHSPPQQLGPLQGRTLNGRSQGPPQGPPLQGPPEARIFGDPQGFCQHLSIPSHPASGKCSGACTSESYLPISANDKGSPRGPVDLEGTAAPPPQLEVRLGKEGALSPFWLFGAVVDAREGKAEEAEWELLVTDGLRVFPAVTGAATGQRMMQEVVQTSLFSHIPAVSQLRNVQGYFLLGIQGSAAETHRVRVLSFRLSAPSGEVTEKLKYLYSVIATGR</sequence>
<accession>A0A1D3CV45</accession>
<proteinExistence type="inferred from homology"/>
<dbReference type="GO" id="GO:0000712">
    <property type="term" value="P:resolution of meiotic recombination intermediates"/>
    <property type="evidence" value="ECO:0007669"/>
    <property type="project" value="TreeGrafter"/>
</dbReference>
<dbReference type="GO" id="GO:0000724">
    <property type="term" value="P:double-strand break repair via homologous recombination"/>
    <property type="evidence" value="ECO:0007669"/>
    <property type="project" value="TreeGrafter"/>
</dbReference>
<keyword evidence="6" id="KW-1185">Reference proteome</keyword>
<gene>
    <name evidence="5" type="ORF">cyc_07572</name>
</gene>
<protein>
    <recommendedName>
        <fullName evidence="2">RecQ-mediated genome instability protein 1</fullName>
    </recommendedName>
</protein>
<dbReference type="VEuPathDB" id="ToxoDB:cyc_07572"/>
<dbReference type="PANTHER" id="PTHR14790">
    <property type="entry name" value="RECQ-MEDIATED GENOME INSTABILITY PROTEIN 1 RMI1"/>
    <property type="match status" value="1"/>
</dbReference>
<feature type="compositionally biased region" description="Polar residues" evidence="3">
    <location>
        <begin position="251"/>
        <end position="281"/>
    </location>
</feature>
<dbReference type="GO" id="GO:0031422">
    <property type="term" value="C:RecQ family helicase-topoisomerase III complex"/>
    <property type="evidence" value="ECO:0007669"/>
    <property type="project" value="TreeGrafter"/>
</dbReference>
<feature type="region of interest" description="Disordered" evidence="3">
    <location>
        <begin position="321"/>
        <end position="416"/>
    </location>
</feature>
<feature type="region of interest" description="Disordered" evidence="3">
    <location>
        <begin position="194"/>
        <end position="299"/>
    </location>
</feature>
<dbReference type="Pfam" id="PF08585">
    <property type="entry name" value="RMI1_N_C"/>
    <property type="match status" value="1"/>
</dbReference>
<evidence type="ECO:0000256" key="3">
    <source>
        <dbReference type="SAM" id="MobiDB-lite"/>
    </source>
</evidence>
<comment type="similarity">
    <text evidence="1">Belongs to the RMI1 family.</text>
</comment>
<evidence type="ECO:0000256" key="2">
    <source>
        <dbReference type="ARBA" id="ARBA00018987"/>
    </source>
</evidence>
<dbReference type="SMART" id="SM01161">
    <property type="entry name" value="DUF1767"/>
    <property type="match status" value="1"/>
</dbReference>
<feature type="compositionally biased region" description="Polar residues" evidence="3">
    <location>
        <begin position="231"/>
        <end position="243"/>
    </location>
</feature>
<dbReference type="AlphaFoldDB" id="A0A1D3CV45"/>
<comment type="caution">
    <text evidence="5">The sequence shown here is derived from an EMBL/GenBank/DDBJ whole genome shotgun (WGS) entry which is preliminary data.</text>
</comment>
<reference evidence="5 6" key="1">
    <citation type="journal article" date="2016" name="BMC Genomics">
        <title>Comparative genomics reveals Cyclospora cayetanensis possesses coccidia-like metabolism and invasion components but unique surface antigens.</title>
        <authorList>
            <person name="Liu S."/>
            <person name="Wang L."/>
            <person name="Zheng H."/>
            <person name="Xu Z."/>
            <person name="Roellig D.M."/>
            <person name="Li N."/>
            <person name="Frace M.A."/>
            <person name="Tang K."/>
            <person name="Arrowood M.J."/>
            <person name="Moss D.M."/>
            <person name="Zhang L."/>
            <person name="Feng Y."/>
            <person name="Xiao L."/>
        </authorList>
    </citation>
    <scope>NUCLEOTIDE SEQUENCE [LARGE SCALE GENOMIC DNA]</scope>
    <source>
        <strain evidence="5 6">CHN_HEN01</strain>
    </source>
</reference>
<dbReference type="InterPro" id="IPR013894">
    <property type="entry name" value="RMI1_OB"/>
</dbReference>
<feature type="domain" description="RecQ mediated genome instability protein 1 OB-fold" evidence="4">
    <location>
        <begin position="105"/>
        <end position="173"/>
    </location>
</feature>
<dbReference type="GO" id="GO:0016604">
    <property type="term" value="C:nuclear body"/>
    <property type="evidence" value="ECO:0007669"/>
    <property type="project" value="TreeGrafter"/>
</dbReference>
<dbReference type="Gene3D" id="2.40.50.770">
    <property type="entry name" value="RecQ-mediated genome instability protein Rmi1, C-terminal domain"/>
    <property type="match status" value="1"/>
</dbReference>
<feature type="compositionally biased region" description="Pro residues" evidence="3">
    <location>
        <begin position="282"/>
        <end position="291"/>
    </location>
</feature>
<dbReference type="EMBL" id="JROU02001837">
    <property type="protein sequence ID" value="OEH75061.1"/>
    <property type="molecule type" value="Genomic_DNA"/>
</dbReference>
<evidence type="ECO:0000313" key="6">
    <source>
        <dbReference type="Proteomes" id="UP000095192"/>
    </source>
</evidence>
<evidence type="ECO:0000313" key="5">
    <source>
        <dbReference type="EMBL" id="OEH75061.1"/>
    </source>
</evidence>
<dbReference type="InterPro" id="IPR042470">
    <property type="entry name" value="RMI1_N_C_sf"/>
</dbReference>
<name>A0A1D3CV45_9EIME</name>
<dbReference type="Proteomes" id="UP000095192">
    <property type="component" value="Unassembled WGS sequence"/>
</dbReference>
<evidence type="ECO:0000259" key="4">
    <source>
        <dbReference type="Pfam" id="PF08585"/>
    </source>
</evidence>
<evidence type="ECO:0000256" key="1">
    <source>
        <dbReference type="ARBA" id="ARBA00006395"/>
    </source>
</evidence>
<dbReference type="PANTHER" id="PTHR14790:SF15">
    <property type="entry name" value="RECQ-MEDIATED GENOME INSTABILITY PROTEIN 1"/>
    <property type="match status" value="1"/>
</dbReference>
<dbReference type="InParanoid" id="A0A1D3CV45"/>
<organism evidence="5 6">
    <name type="scientific">Cyclospora cayetanensis</name>
    <dbReference type="NCBI Taxonomy" id="88456"/>
    <lineage>
        <taxon>Eukaryota</taxon>
        <taxon>Sar</taxon>
        <taxon>Alveolata</taxon>
        <taxon>Apicomplexa</taxon>
        <taxon>Conoidasida</taxon>
        <taxon>Coccidia</taxon>
        <taxon>Eucoccidiorida</taxon>
        <taxon>Eimeriorina</taxon>
        <taxon>Eimeriidae</taxon>
        <taxon>Cyclospora</taxon>
    </lineage>
</organism>